<feature type="domain" description="DnaB/C C-terminal" evidence="2">
    <location>
        <begin position="122"/>
        <end position="195"/>
    </location>
</feature>
<dbReference type="InterPro" id="IPR017019">
    <property type="entry name" value="DNA_replication_prd_bac"/>
</dbReference>
<proteinExistence type="inferred from homology"/>
<dbReference type="Gene3D" id="1.10.10.630">
    <property type="entry name" value="DnaD domain-like"/>
    <property type="match status" value="2"/>
</dbReference>
<evidence type="ECO:0000256" key="1">
    <source>
        <dbReference type="ARBA" id="ARBA00093462"/>
    </source>
</evidence>
<dbReference type="Proteomes" id="UP000019426">
    <property type="component" value="Chromosome M2/40_rep1"/>
</dbReference>
<organism evidence="3 4">
    <name type="scientific">Clostridium bornimense</name>
    <dbReference type="NCBI Taxonomy" id="1216932"/>
    <lineage>
        <taxon>Bacteria</taxon>
        <taxon>Bacillati</taxon>
        <taxon>Bacillota</taxon>
        <taxon>Clostridia</taxon>
        <taxon>Eubacteriales</taxon>
        <taxon>Clostridiaceae</taxon>
        <taxon>Clostridium</taxon>
    </lineage>
</organism>
<dbReference type="RefSeq" id="WP_044039567.1">
    <property type="nucleotide sequence ID" value="NZ_HG917868.1"/>
</dbReference>
<dbReference type="OrthoDB" id="1652900at2"/>
<evidence type="ECO:0000313" key="4">
    <source>
        <dbReference type="Proteomes" id="UP000019426"/>
    </source>
</evidence>
<protein>
    <submittedName>
        <fullName evidence="3">DNA replication protein dnaD</fullName>
    </submittedName>
</protein>
<reference evidence="3 4" key="1">
    <citation type="submission" date="2013-11" db="EMBL/GenBank/DDBJ databases">
        <title>Complete genome sequence of Clostridum sp. M2/40.</title>
        <authorList>
            <person name="Wibberg D."/>
            <person name="Puehler A."/>
            <person name="Schlueter A."/>
        </authorList>
    </citation>
    <scope>NUCLEOTIDE SEQUENCE [LARGE SCALE GENOMIC DNA]</scope>
    <source>
        <strain evidence="4">M2/40</strain>
    </source>
</reference>
<accession>W6SJB7</accession>
<dbReference type="NCBIfam" id="TIGR01446">
    <property type="entry name" value="DnaD_dom"/>
    <property type="match status" value="2"/>
</dbReference>
<dbReference type="HOGENOM" id="CLU_050990_1_0_9"/>
<sequence length="323" mass="38152">MSTFKFTRKTPSFTPLSNTFIDKYMPMARGEFIKVYIMGLRLYHSGELGINSSLLASSLHLLESDVMNAWQYWHDEGVINKIKIDNFDNFEIEFIDLDKNNITTKEVNLLSEMKSDSTRGMLEDIESLLGRPLSSAEMQNYLSWQKSFGFSPEMILLLIQYCVSKKKTDWRYIEKVAISWKNQEIDSAEKVQEYIKKSEDKWSSIRKILKYLGVSEGEVMKPQEEMFDKWLFKYNMPLEVIFKACDICFKNINKADYKYIDAILNNWNKENLRSLKDIDAKTTIKKANKHNFEKPKSKFFNFESHDYDYDDLEKKLLGWDDND</sequence>
<dbReference type="PANTHER" id="PTHR37293:SF5">
    <property type="entry name" value="DNA REPLICATION PROTEIN"/>
    <property type="match status" value="1"/>
</dbReference>
<evidence type="ECO:0000313" key="3">
    <source>
        <dbReference type="EMBL" id="CDM69780.1"/>
    </source>
</evidence>
<comment type="similarity">
    <text evidence="1">Belongs to the DnaB/DnaD family.</text>
</comment>
<feature type="domain" description="DnaB/C C-terminal" evidence="2">
    <location>
        <begin position="223"/>
        <end position="280"/>
    </location>
</feature>
<dbReference type="KEGG" id="clt:CM240_2656"/>
<dbReference type="PATRIC" id="fig|1216932.3.peg.2623"/>
<dbReference type="InterPro" id="IPR034829">
    <property type="entry name" value="DnaD-like_sf"/>
</dbReference>
<dbReference type="Pfam" id="PF07261">
    <property type="entry name" value="DnaB_2"/>
    <property type="match status" value="2"/>
</dbReference>
<dbReference type="PANTHER" id="PTHR37293">
    <property type="entry name" value="PHAGE REPLICATION PROTEIN-RELATED"/>
    <property type="match status" value="1"/>
</dbReference>
<dbReference type="InterPro" id="IPR053162">
    <property type="entry name" value="DnaD"/>
</dbReference>
<dbReference type="STRING" id="1216932.CM240_2656"/>
<dbReference type="AlphaFoldDB" id="W6SJB7"/>
<dbReference type="PIRSF" id="PIRSF033722">
    <property type="entry name" value="DnaD_CA_C3587_prd"/>
    <property type="match status" value="1"/>
</dbReference>
<name>W6SJB7_9CLOT</name>
<keyword evidence="4" id="KW-1185">Reference proteome</keyword>
<dbReference type="InterPro" id="IPR006343">
    <property type="entry name" value="DnaB/C_C"/>
</dbReference>
<dbReference type="SUPFAM" id="SSF158499">
    <property type="entry name" value="DnaD domain-like"/>
    <property type="match status" value="2"/>
</dbReference>
<dbReference type="EMBL" id="HG917868">
    <property type="protein sequence ID" value="CDM69780.1"/>
    <property type="molecule type" value="Genomic_DNA"/>
</dbReference>
<dbReference type="eggNOG" id="COG3935">
    <property type="taxonomic scope" value="Bacteria"/>
</dbReference>
<gene>
    <name evidence="3" type="primary">dnaD</name>
    <name evidence="3" type="ORF">CM240_2656</name>
</gene>
<evidence type="ECO:0000259" key="2">
    <source>
        <dbReference type="Pfam" id="PF07261"/>
    </source>
</evidence>